<feature type="region of interest" description="Disordered" evidence="1">
    <location>
        <begin position="152"/>
        <end position="179"/>
    </location>
</feature>
<sequence>MTVRVESNSYLTDEQHRVYTLREALERNGGTPSGFLELLAAVVEDETWRKVPSGVNSEEPFEDFAAFIEAKPPFGLGAKVKDVRLLLQIKHPHEGVSHIRLQMDRMRAEVSKLLGPSLSEDPVTQDAHEFGAYAKAGGWLFALKVARCVQPGSNQGEKSVPSPRGGRDETAKVSASEFGRRAGSSSNRVMRFYRAWARAADDGLVPQFEQLQPGVDVELPDAETWNAYYTTRSSGESERGSLITAAAEAEGIRPTKALEVAENPTALRAAILADSSTAEAARSALMDRMEDDIALQAAMARHITDTDTLRKAVAAETKRADQIEYVRAAVTEGSVKTPSGQLIEIPEGVKAEAEQRLTPSGGVGQSSPEEAAAAYNVLHQYVMQSVDEDPQLKIQERRAKLHGRVKNASKAFEQLSLDEVSELYDEELVESLEKLQEFVTTCLQNLKEAAQGPTLRAVRGA</sequence>
<accession>A0ABP8FN34</accession>
<gene>
    <name evidence="2" type="ORF">GCM10023086_26130</name>
</gene>
<keyword evidence="3" id="KW-1185">Reference proteome</keyword>
<comment type="caution">
    <text evidence="2">The sequence shown here is derived from an EMBL/GenBank/DDBJ whole genome shotgun (WGS) entry which is preliminary data.</text>
</comment>
<dbReference type="Proteomes" id="UP001501115">
    <property type="component" value="Unassembled WGS sequence"/>
</dbReference>
<organism evidence="2 3">
    <name type="scientific">Streptomyces venetus</name>
    <dbReference type="NCBI Taxonomy" id="1701086"/>
    <lineage>
        <taxon>Bacteria</taxon>
        <taxon>Bacillati</taxon>
        <taxon>Actinomycetota</taxon>
        <taxon>Actinomycetes</taxon>
        <taxon>Kitasatosporales</taxon>
        <taxon>Streptomycetaceae</taxon>
        <taxon>Streptomyces</taxon>
    </lineage>
</organism>
<dbReference type="EMBL" id="BAABET010000003">
    <property type="protein sequence ID" value="GAA4307555.1"/>
    <property type="molecule type" value="Genomic_DNA"/>
</dbReference>
<proteinExistence type="predicted"/>
<protein>
    <submittedName>
        <fullName evidence="2">Uncharacterized protein</fullName>
    </submittedName>
</protein>
<evidence type="ECO:0000313" key="3">
    <source>
        <dbReference type="Proteomes" id="UP001501115"/>
    </source>
</evidence>
<reference evidence="3" key="1">
    <citation type="journal article" date="2019" name="Int. J. Syst. Evol. Microbiol.">
        <title>The Global Catalogue of Microorganisms (GCM) 10K type strain sequencing project: providing services to taxonomists for standard genome sequencing and annotation.</title>
        <authorList>
            <consortium name="The Broad Institute Genomics Platform"/>
            <consortium name="The Broad Institute Genome Sequencing Center for Infectious Disease"/>
            <person name="Wu L."/>
            <person name="Ma J."/>
        </authorList>
    </citation>
    <scope>NUCLEOTIDE SEQUENCE [LARGE SCALE GENOMIC DNA]</scope>
    <source>
        <strain evidence="3">JCM 31290</strain>
    </source>
</reference>
<evidence type="ECO:0000313" key="2">
    <source>
        <dbReference type="EMBL" id="GAA4307555.1"/>
    </source>
</evidence>
<name>A0ABP8FN34_9ACTN</name>
<evidence type="ECO:0000256" key="1">
    <source>
        <dbReference type="SAM" id="MobiDB-lite"/>
    </source>
</evidence>
<dbReference type="RefSeq" id="WP_345661575.1">
    <property type="nucleotide sequence ID" value="NZ_BAABET010000003.1"/>
</dbReference>